<dbReference type="GO" id="GO:0000155">
    <property type="term" value="F:phosphorelay sensor kinase activity"/>
    <property type="evidence" value="ECO:0007669"/>
    <property type="project" value="InterPro"/>
</dbReference>
<dbReference type="InterPro" id="IPR033463">
    <property type="entry name" value="sCache_3"/>
</dbReference>
<protein>
    <recommendedName>
        <fullName evidence="3">histidine kinase</fullName>
        <ecNumber evidence="3">2.7.13.3</ecNumber>
    </recommendedName>
</protein>
<dbReference type="InterPro" id="IPR035965">
    <property type="entry name" value="PAS-like_dom_sf"/>
</dbReference>
<dbReference type="OrthoDB" id="9792686at2"/>
<evidence type="ECO:0000256" key="4">
    <source>
        <dbReference type="ARBA" id="ARBA00022475"/>
    </source>
</evidence>
<dbReference type="HOGENOM" id="CLU_020211_11_2_9"/>
<feature type="transmembrane region" description="Helical" evidence="14">
    <location>
        <begin position="172"/>
        <end position="194"/>
    </location>
</feature>
<accession>A0A060M6I8</accession>
<dbReference type="STRING" id="1246626.BleG1_3626"/>
<evidence type="ECO:0000256" key="13">
    <source>
        <dbReference type="ARBA" id="ARBA00023136"/>
    </source>
</evidence>
<keyword evidence="10" id="KW-0067">ATP-binding</keyword>
<dbReference type="Pfam" id="PF17203">
    <property type="entry name" value="sCache_3_2"/>
    <property type="match status" value="1"/>
</dbReference>
<dbReference type="Proteomes" id="UP000027142">
    <property type="component" value="Chromosome"/>
</dbReference>
<evidence type="ECO:0000256" key="2">
    <source>
        <dbReference type="ARBA" id="ARBA00004651"/>
    </source>
</evidence>
<keyword evidence="4" id="KW-1003">Cell membrane</keyword>
<evidence type="ECO:0000313" key="16">
    <source>
        <dbReference type="EMBL" id="AIC96173.1"/>
    </source>
</evidence>
<dbReference type="Pfam" id="PF14689">
    <property type="entry name" value="SPOB_a"/>
    <property type="match status" value="1"/>
</dbReference>
<dbReference type="Gene3D" id="3.30.450.20">
    <property type="entry name" value="PAS domain"/>
    <property type="match status" value="2"/>
</dbReference>
<dbReference type="eggNOG" id="COG3290">
    <property type="taxonomic scope" value="Bacteria"/>
</dbReference>
<dbReference type="SUPFAM" id="SSF55890">
    <property type="entry name" value="Sporulation response regulatory protein Spo0B"/>
    <property type="match status" value="1"/>
</dbReference>
<evidence type="ECO:0000259" key="15">
    <source>
        <dbReference type="PROSITE" id="PS50109"/>
    </source>
</evidence>
<dbReference type="RefSeq" id="WP_038483858.1">
    <property type="nucleotide sequence ID" value="NZ_CP003923.1"/>
</dbReference>
<dbReference type="SMART" id="SM00091">
    <property type="entry name" value="PAS"/>
    <property type="match status" value="1"/>
</dbReference>
<evidence type="ECO:0000256" key="5">
    <source>
        <dbReference type="ARBA" id="ARBA00022553"/>
    </source>
</evidence>
<keyword evidence="13 14" id="KW-0472">Membrane</keyword>
<keyword evidence="6" id="KW-0808">Transferase</keyword>
<evidence type="ECO:0000256" key="6">
    <source>
        <dbReference type="ARBA" id="ARBA00022679"/>
    </source>
</evidence>
<evidence type="ECO:0000256" key="1">
    <source>
        <dbReference type="ARBA" id="ARBA00000085"/>
    </source>
</evidence>
<dbReference type="PANTHER" id="PTHR43547:SF3">
    <property type="entry name" value="SENSOR PROTEIN CITS"/>
    <property type="match status" value="1"/>
</dbReference>
<dbReference type="Gene3D" id="1.10.287.130">
    <property type="match status" value="1"/>
</dbReference>
<reference evidence="16 17" key="1">
    <citation type="journal article" date="2014" name="Gene">
        <title>A comparative genomic analysis of the alkalitolerant soil bacterium Bacillus lehensis G1.</title>
        <authorList>
            <person name="Noor Y.M."/>
            <person name="Samsulrizal N.H."/>
            <person name="Jema'on N.A."/>
            <person name="Low K.O."/>
            <person name="Ramli A.N."/>
            <person name="Alias N.I."/>
            <person name="Damis S.I."/>
            <person name="Fuzi S.F."/>
            <person name="Isa M.N."/>
            <person name="Murad A.M."/>
            <person name="Raih M.F."/>
            <person name="Bakar F.D."/>
            <person name="Najimudin N."/>
            <person name="Mahadi N.M."/>
            <person name="Illias R.M."/>
        </authorList>
    </citation>
    <scope>NUCLEOTIDE SEQUENCE [LARGE SCALE GENOMIC DNA]</scope>
    <source>
        <strain evidence="16 17">G1</strain>
    </source>
</reference>
<keyword evidence="8" id="KW-0547">Nucleotide-binding</keyword>
<evidence type="ECO:0000256" key="8">
    <source>
        <dbReference type="ARBA" id="ARBA00022741"/>
    </source>
</evidence>
<dbReference type="InterPro" id="IPR003594">
    <property type="entry name" value="HATPase_dom"/>
</dbReference>
<dbReference type="SUPFAM" id="SSF103190">
    <property type="entry name" value="Sensory domain-like"/>
    <property type="match status" value="1"/>
</dbReference>
<dbReference type="InterPro" id="IPR004358">
    <property type="entry name" value="Sig_transdc_His_kin-like_C"/>
</dbReference>
<comment type="catalytic activity">
    <reaction evidence="1">
        <text>ATP + protein L-histidine = ADP + protein N-phospho-L-histidine.</text>
        <dbReference type="EC" id="2.7.13.3"/>
    </reaction>
</comment>
<dbReference type="CDD" id="cd18773">
    <property type="entry name" value="PDC1_HK_sensor"/>
    <property type="match status" value="1"/>
</dbReference>
<dbReference type="GO" id="GO:0005886">
    <property type="term" value="C:plasma membrane"/>
    <property type="evidence" value="ECO:0007669"/>
    <property type="project" value="UniProtKB-SubCell"/>
</dbReference>
<keyword evidence="7 14" id="KW-0812">Transmembrane</keyword>
<sequence length="538" mass="59731">MTTNKRTLEKKFRRYVLALIALIMLLITVVYIYLEREQARHLIGEQALTTALTVAEIPEVKQALSGTGNREQVRELIDQIQRNAGAEYIVIGDRDGVRLTHPNREQIGKEMVGGDNDDALLYGRSYTSLAQGSLGEAVRGKTPIRGEDGSIIGVVSVGYMVEYINATFLKGFTVFASAILVIFLIGMVGSNALAKSIRRDTFGLEPYQIARLYKERHAVIEAVSEGLLATDQDGRVTLLNALAKEVLQIDEQAIGQKIHHVLPNSEIAAVLQDEEATGQNEVIVNEKRLIIYYQIINEDGHYAGKVARFQNRTELQELVNALSEIQQYSKDLRAQTHEYTNKLYAISGYLQLGYYDEAIDFIEEETGTQTRDDQIVFEQIQDPTIQAILIGKRSKASEKKISFTLDSSSTVEWQWPAEAAAPLVTIIGNVVDNAFDAVIGRDKPTVQVFLTDIGRELIVEVADNGSGIAESIQTQLFERGTTTKCGQRGYGLALVKAALTELNGTLEIEDNQPSGTIMSLYIPKEQVGERSERNDSRR</sequence>
<evidence type="ECO:0000256" key="3">
    <source>
        <dbReference type="ARBA" id="ARBA00012438"/>
    </source>
</evidence>
<dbReference type="PATRIC" id="fig|1246626.3.peg.3616"/>
<dbReference type="SUPFAM" id="SSF55785">
    <property type="entry name" value="PYP-like sensor domain (PAS domain)"/>
    <property type="match status" value="1"/>
</dbReference>
<dbReference type="SUPFAM" id="SSF55874">
    <property type="entry name" value="ATPase domain of HSP90 chaperone/DNA topoisomerase II/histidine kinase"/>
    <property type="match status" value="1"/>
</dbReference>
<evidence type="ECO:0000256" key="9">
    <source>
        <dbReference type="ARBA" id="ARBA00022777"/>
    </source>
</evidence>
<dbReference type="InterPro" id="IPR036890">
    <property type="entry name" value="HATPase_C_sf"/>
</dbReference>
<keyword evidence="11 14" id="KW-1133">Transmembrane helix</keyword>
<evidence type="ECO:0000256" key="7">
    <source>
        <dbReference type="ARBA" id="ARBA00022692"/>
    </source>
</evidence>
<dbReference type="PANTHER" id="PTHR43547">
    <property type="entry name" value="TWO-COMPONENT HISTIDINE KINASE"/>
    <property type="match status" value="1"/>
</dbReference>
<dbReference type="PROSITE" id="PS50109">
    <property type="entry name" value="HIS_KIN"/>
    <property type="match status" value="1"/>
</dbReference>
<dbReference type="InterPro" id="IPR029151">
    <property type="entry name" value="Sensor-like_sf"/>
</dbReference>
<dbReference type="InterPro" id="IPR005467">
    <property type="entry name" value="His_kinase_dom"/>
</dbReference>
<dbReference type="Pfam" id="PF00989">
    <property type="entry name" value="PAS"/>
    <property type="match status" value="1"/>
</dbReference>
<feature type="domain" description="Histidine kinase" evidence="15">
    <location>
        <begin position="423"/>
        <end position="526"/>
    </location>
</feature>
<proteinExistence type="predicted"/>
<evidence type="ECO:0000313" key="17">
    <source>
        <dbReference type="Proteomes" id="UP000027142"/>
    </source>
</evidence>
<dbReference type="InterPro" id="IPR013767">
    <property type="entry name" value="PAS_fold"/>
</dbReference>
<dbReference type="PRINTS" id="PR00344">
    <property type="entry name" value="BCTRLSENSOR"/>
</dbReference>
<dbReference type="AlphaFoldDB" id="A0A060M6I8"/>
<comment type="subcellular location">
    <subcellularLocation>
        <location evidence="2">Cell membrane</location>
        <topology evidence="2">Multi-pass membrane protein</topology>
    </subcellularLocation>
</comment>
<dbReference type="InterPro" id="IPR016120">
    <property type="entry name" value="Sig_transdc_His_kin_SpoOB"/>
</dbReference>
<dbReference type="EC" id="2.7.13.3" evidence="3"/>
<dbReference type="Gene3D" id="3.30.565.10">
    <property type="entry name" value="Histidine kinase-like ATPase, C-terminal domain"/>
    <property type="match status" value="1"/>
</dbReference>
<evidence type="ECO:0000256" key="14">
    <source>
        <dbReference type="SAM" id="Phobius"/>
    </source>
</evidence>
<dbReference type="KEGG" id="ble:BleG1_3626"/>
<evidence type="ECO:0000256" key="12">
    <source>
        <dbReference type="ARBA" id="ARBA00023012"/>
    </source>
</evidence>
<dbReference type="EMBL" id="CP003923">
    <property type="protein sequence ID" value="AIC96173.1"/>
    <property type="molecule type" value="Genomic_DNA"/>
</dbReference>
<dbReference type="GO" id="GO:0006355">
    <property type="term" value="P:regulation of DNA-templated transcription"/>
    <property type="evidence" value="ECO:0007669"/>
    <property type="project" value="InterPro"/>
</dbReference>
<dbReference type="SMART" id="SM00387">
    <property type="entry name" value="HATPase_c"/>
    <property type="match status" value="1"/>
</dbReference>
<gene>
    <name evidence="16" type="ORF">BleG1_3626</name>
</gene>
<keyword evidence="17" id="KW-1185">Reference proteome</keyword>
<dbReference type="GO" id="GO:0005524">
    <property type="term" value="F:ATP binding"/>
    <property type="evidence" value="ECO:0007669"/>
    <property type="project" value="UniProtKB-KW"/>
</dbReference>
<feature type="transmembrane region" description="Helical" evidence="14">
    <location>
        <begin position="15"/>
        <end position="34"/>
    </location>
</feature>
<keyword evidence="5" id="KW-0597">Phosphoprotein</keyword>
<dbReference type="InterPro" id="IPR039506">
    <property type="entry name" value="SPOB_a"/>
</dbReference>
<dbReference type="Pfam" id="PF02518">
    <property type="entry name" value="HATPase_c"/>
    <property type="match status" value="1"/>
</dbReference>
<organism evidence="16 17">
    <name type="scientific">Shouchella lehensis G1</name>
    <dbReference type="NCBI Taxonomy" id="1246626"/>
    <lineage>
        <taxon>Bacteria</taxon>
        <taxon>Bacillati</taxon>
        <taxon>Bacillota</taxon>
        <taxon>Bacilli</taxon>
        <taxon>Bacillales</taxon>
        <taxon>Bacillaceae</taxon>
        <taxon>Shouchella</taxon>
    </lineage>
</organism>
<dbReference type="InterPro" id="IPR000014">
    <property type="entry name" value="PAS"/>
</dbReference>
<name>A0A060M6I8_9BACI</name>
<keyword evidence="9 16" id="KW-0418">Kinase</keyword>
<evidence type="ECO:0000256" key="10">
    <source>
        <dbReference type="ARBA" id="ARBA00022840"/>
    </source>
</evidence>
<keyword evidence="12" id="KW-0902">Two-component regulatory system</keyword>
<evidence type="ECO:0000256" key="11">
    <source>
        <dbReference type="ARBA" id="ARBA00022989"/>
    </source>
</evidence>